<evidence type="ECO:0000256" key="1">
    <source>
        <dbReference type="ARBA" id="ARBA00004123"/>
    </source>
</evidence>
<keyword evidence="3" id="KW-0805">Transcription regulation</keyword>
<gene>
    <name evidence="9" type="ORF">AAHA92_08638</name>
</gene>
<dbReference type="InterPro" id="IPR015300">
    <property type="entry name" value="DNA-bd_pseudobarrel_sf"/>
</dbReference>
<evidence type="ECO:0000256" key="4">
    <source>
        <dbReference type="ARBA" id="ARBA00023125"/>
    </source>
</evidence>
<evidence type="ECO:0000256" key="7">
    <source>
        <dbReference type="SAM" id="MobiDB-lite"/>
    </source>
</evidence>
<reference evidence="9 10" key="1">
    <citation type="submission" date="2024-06" db="EMBL/GenBank/DDBJ databases">
        <title>A chromosome level genome sequence of Diviner's sage (Salvia divinorum).</title>
        <authorList>
            <person name="Ford S.A."/>
            <person name="Ro D.-K."/>
            <person name="Ness R.W."/>
            <person name="Phillips M.A."/>
        </authorList>
    </citation>
    <scope>NUCLEOTIDE SEQUENCE [LARGE SCALE GENOMIC DNA]</scope>
    <source>
        <strain evidence="9">SAF-2024a</strain>
        <tissue evidence="9">Leaf</tissue>
    </source>
</reference>
<dbReference type="PANTHER" id="PTHR31674:SF62">
    <property type="entry name" value="B3 DOMAIN-CONTAINING PROTEIN REM14-RELATED"/>
    <property type="match status" value="1"/>
</dbReference>
<feature type="domain" description="TF-B3" evidence="8">
    <location>
        <begin position="10"/>
        <end position="103"/>
    </location>
</feature>
<evidence type="ECO:0000313" key="10">
    <source>
        <dbReference type="Proteomes" id="UP001567538"/>
    </source>
</evidence>
<dbReference type="Gene3D" id="2.40.330.10">
    <property type="entry name" value="DNA-binding pseudobarrel domain"/>
    <property type="match status" value="2"/>
</dbReference>
<evidence type="ECO:0000256" key="6">
    <source>
        <dbReference type="ARBA" id="ARBA00023242"/>
    </source>
</evidence>
<dbReference type="SMART" id="SM01019">
    <property type="entry name" value="B3"/>
    <property type="match status" value="2"/>
</dbReference>
<dbReference type="SUPFAM" id="SSF101936">
    <property type="entry name" value="DNA-binding pseudobarrel domain"/>
    <property type="match status" value="2"/>
</dbReference>
<evidence type="ECO:0000313" key="9">
    <source>
        <dbReference type="EMBL" id="KAL1558139.1"/>
    </source>
</evidence>
<dbReference type="PANTHER" id="PTHR31674">
    <property type="entry name" value="B3 DOMAIN-CONTAINING PROTEIN REM-LIKE 3-RELATED"/>
    <property type="match status" value="1"/>
</dbReference>
<dbReference type="CDD" id="cd10017">
    <property type="entry name" value="B3_DNA"/>
    <property type="match status" value="2"/>
</dbReference>
<dbReference type="InterPro" id="IPR039218">
    <property type="entry name" value="REM_fam"/>
</dbReference>
<sequence>MKRTKSLATKEELSFFKVISADKRMRIPRGNIPQMQGILGRKVTLRDVDKNLWTLEVEREGDDFYFDKGWPQFHQENHLEPGDVVTFDYKHDGLFDFILLGSDACGKKGAGCPRFSVEEEVHEFTDEQEEVEDDDGEDDDYVVEQEEIEDDDDDEDYVVEQWKKSKSKMKEREIKDESDEDDEIEILMKESKSRSSPSPSSLRQKKHDKEDYYRDDIFRSGLAVRPKNPYFVSTSRKLRKNVLYLPNEVIERWKLKFESKMLVVDASGRKWHSRIKKWKDGRLWCTGGWKKMCTANNISAHDTCICEFVQRGSDVLYMLVHAVDAPK</sequence>
<keyword evidence="6" id="KW-0539">Nucleus</keyword>
<protein>
    <submittedName>
        <fullName evidence="9">B3 domain-containing protein REM20-like</fullName>
    </submittedName>
</protein>
<keyword evidence="5" id="KW-0804">Transcription</keyword>
<evidence type="ECO:0000259" key="8">
    <source>
        <dbReference type="PROSITE" id="PS50863"/>
    </source>
</evidence>
<dbReference type="AlphaFoldDB" id="A0ABD1HNV6"/>
<feature type="region of interest" description="Disordered" evidence="7">
    <location>
        <begin position="188"/>
        <end position="208"/>
    </location>
</feature>
<keyword evidence="4" id="KW-0238">DNA-binding</keyword>
<dbReference type="Pfam" id="PF02362">
    <property type="entry name" value="B3"/>
    <property type="match status" value="2"/>
</dbReference>
<dbReference type="EMBL" id="JBEAFC010000004">
    <property type="protein sequence ID" value="KAL1558139.1"/>
    <property type="molecule type" value="Genomic_DNA"/>
</dbReference>
<dbReference type="GO" id="GO:0005634">
    <property type="term" value="C:nucleus"/>
    <property type="evidence" value="ECO:0007669"/>
    <property type="project" value="UniProtKB-SubCell"/>
</dbReference>
<evidence type="ECO:0000256" key="5">
    <source>
        <dbReference type="ARBA" id="ARBA00023163"/>
    </source>
</evidence>
<comment type="subcellular location">
    <subcellularLocation>
        <location evidence="1">Nucleus</location>
    </subcellularLocation>
</comment>
<accession>A0ABD1HNV6</accession>
<feature type="domain" description="TF-B3" evidence="8">
    <location>
        <begin position="228"/>
        <end position="324"/>
    </location>
</feature>
<comment type="caution">
    <text evidence="9">The sequence shown here is derived from an EMBL/GenBank/DDBJ whole genome shotgun (WGS) entry which is preliminary data.</text>
</comment>
<dbReference type="Proteomes" id="UP001567538">
    <property type="component" value="Unassembled WGS sequence"/>
</dbReference>
<dbReference type="PROSITE" id="PS50863">
    <property type="entry name" value="B3"/>
    <property type="match status" value="2"/>
</dbReference>
<name>A0ABD1HNV6_SALDI</name>
<dbReference type="InterPro" id="IPR003340">
    <property type="entry name" value="B3_DNA-bd"/>
</dbReference>
<evidence type="ECO:0000256" key="3">
    <source>
        <dbReference type="ARBA" id="ARBA00023015"/>
    </source>
</evidence>
<keyword evidence="2" id="KW-0677">Repeat</keyword>
<evidence type="ECO:0000256" key="2">
    <source>
        <dbReference type="ARBA" id="ARBA00022737"/>
    </source>
</evidence>
<organism evidence="9 10">
    <name type="scientific">Salvia divinorum</name>
    <name type="common">Maria pastora</name>
    <name type="synonym">Diviner's sage</name>
    <dbReference type="NCBI Taxonomy" id="28513"/>
    <lineage>
        <taxon>Eukaryota</taxon>
        <taxon>Viridiplantae</taxon>
        <taxon>Streptophyta</taxon>
        <taxon>Embryophyta</taxon>
        <taxon>Tracheophyta</taxon>
        <taxon>Spermatophyta</taxon>
        <taxon>Magnoliopsida</taxon>
        <taxon>eudicotyledons</taxon>
        <taxon>Gunneridae</taxon>
        <taxon>Pentapetalae</taxon>
        <taxon>asterids</taxon>
        <taxon>lamiids</taxon>
        <taxon>Lamiales</taxon>
        <taxon>Lamiaceae</taxon>
        <taxon>Nepetoideae</taxon>
        <taxon>Mentheae</taxon>
        <taxon>Salviinae</taxon>
        <taxon>Salvia</taxon>
        <taxon>Salvia subgen. Calosphace</taxon>
    </lineage>
</organism>
<keyword evidence="10" id="KW-1185">Reference proteome</keyword>
<proteinExistence type="predicted"/>
<dbReference type="GO" id="GO:0003677">
    <property type="term" value="F:DNA binding"/>
    <property type="evidence" value="ECO:0007669"/>
    <property type="project" value="UniProtKB-KW"/>
</dbReference>